<gene>
    <name evidence="2" type="ORF">H3V42_14230</name>
</gene>
<dbReference type="EMBL" id="CP060122">
    <property type="protein sequence ID" value="QNG48572.1"/>
    <property type="molecule type" value="Genomic_DNA"/>
</dbReference>
<dbReference type="Proteomes" id="UP000515377">
    <property type="component" value="Chromosome"/>
</dbReference>
<sequence length="132" mass="14667">MEPDEPDHALADDLYVPEGRERLGRAHQLRVDISIALSMAPFWVRRALSDRNSARSRGARLDIVERIAAAIERRFIVRWRGSDDEGENARAVEDGGPLFGGPDFCDPLQAHAPVQSRSIDSVTGLKEHIGNK</sequence>
<evidence type="ECO:0000313" key="2">
    <source>
        <dbReference type="EMBL" id="QNG48572.1"/>
    </source>
</evidence>
<proteinExistence type="predicted"/>
<name>A0A9X7UEB2_SPHYA</name>
<protein>
    <submittedName>
        <fullName evidence="2">Uncharacterized protein</fullName>
    </submittedName>
</protein>
<dbReference type="RefSeq" id="WP_143560210.1">
    <property type="nucleotide sequence ID" value="NZ_JAWJUJ010000013.1"/>
</dbReference>
<reference evidence="2 3" key="1">
    <citation type="submission" date="2020-07" db="EMBL/GenBank/DDBJ databases">
        <title>Whole genome sequence of Sphingobium yanoikuyae A3.</title>
        <authorList>
            <person name="Han S.-S."/>
        </authorList>
    </citation>
    <scope>NUCLEOTIDE SEQUENCE [LARGE SCALE GENOMIC DNA]</scope>
    <source>
        <strain evidence="2 3">A3</strain>
    </source>
</reference>
<dbReference type="AlphaFoldDB" id="A0A9X7UEB2"/>
<evidence type="ECO:0000256" key="1">
    <source>
        <dbReference type="SAM" id="MobiDB-lite"/>
    </source>
</evidence>
<feature type="region of interest" description="Disordered" evidence="1">
    <location>
        <begin position="110"/>
        <end position="132"/>
    </location>
</feature>
<evidence type="ECO:0000313" key="3">
    <source>
        <dbReference type="Proteomes" id="UP000515377"/>
    </source>
</evidence>
<accession>A0A9X7UEB2</accession>
<organism evidence="2 3">
    <name type="scientific">Sphingobium yanoikuyae</name>
    <name type="common">Sphingomonas yanoikuyae</name>
    <dbReference type="NCBI Taxonomy" id="13690"/>
    <lineage>
        <taxon>Bacteria</taxon>
        <taxon>Pseudomonadati</taxon>
        <taxon>Pseudomonadota</taxon>
        <taxon>Alphaproteobacteria</taxon>
        <taxon>Sphingomonadales</taxon>
        <taxon>Sphingomonadaceae</taxon>
        <taxon>Sphingobium</taxon>
    </lineage>
</organism>